<keyword evidence="1" id="KW-0472">Membrane</keyword>
<feature type="transmembrane region" description="Helical" evidence="1">
    <location>
        <begin position="6"/>
        <end position="24"/>
    </location>
</feature>
<evidence type="ECO:0000313" key="2">
    <source>
        <dbReference type="EMBL" id="KPL90212.1"/>
    </source>
</evidence>
<keyword evidence="3" id="KW-1185">Reference proteome</keyword>
<dbReference type="RefSeq" id="WP_054533989.1">
    <property type="nucleotide sequence ID" value="NZ_LGKP01000013.1"/>
</dbReference>
<dbReference type="OrthoDB" id="9828097at2"/>
<dbReference type="PATRIC" id="fig|70996.4.peg.920"/>
<comment type="caution">
    <text evidence="2">The sequence shown here is derived from an EMBL/GenBank/DDBJ whole genome shotgun (WGS) entry which is preliminary data.</text>
</comment>
<dbReference type="EMBL" id="LGKP01000013">
    <property type="protein sequence ID" value="KPL90212.1"/>
    <property type="molecule type" value="Genomic_DNA"/>
</dbReference>
<proteinExistence type="predicted"/>
<keyword evidence="1" id="KW-1133">Transmembrane helix</keyword>
<accession>A0A0P6XZ80</accession>
<name>A0A0P6XZ80_9CHLR</name>
<dbReference type="Proteomes" id="UP000050277">
    <property type="component" value="Unassembled WGS sequence"/>
</dbReference>
<sequence>MRRWLGVGVGVGLIVLVGMVWFAFTGFEAAEPRRAVYRGSGANVALWGDAFTKAGVLVQSTTDPLPTDSLSILYLDAEALNLIDLEWLRTQYGRETMIVGVDVQAIVLSTSLNSPLTADNLALREDAIITSTALKINGMFKNGESLGVSYSSDISRLISETQEEYRSSTE</sequence>
<gene>
    <name evidence="2" type="ORF">SE18_08405</name>
</gene>
<protein>
    <submittedName>
        <fullName evidence="2">Uncharacterized protein</fullName>
    </submittedName>
</protein>
<dbReference type="AlphaFoldDB" id="A0A0P6XZ80"/>
<organism evidence="2 3">
    <name type="scientific">Herpetosiphon geysericola</name>
    <dbReference type="NCBI Taxonomy" id="70996"/>
    <lineage>
        <taxon>Bacteria</taxon>
        <taxon>Bacillati</taxon>
        <taxon>Chloroflexota</taxon>
        <taxon>Chloroflexia</taxon>
        <taxon>Herpetosiphonales</taxon>
        <taxon>Herpetosiphonaceae</taxon>
        <taxon>Herpetosiphon</taxon>
    </lineage>
</organism>
<evidence type="ECO:0000313" key="3">
    <source>
        <dbReference type="Proteomes" id="UP000050277"/>
    </source>
</evidence>
<reference evidence="2 3" key="1">
    <citation type="submission" date="2015-07" db="EMBL/GenBank/DDBJ databases">
        <title>Whole genome sequence of Herpetosiphon geysericola DSM 7119.</title>
        <authorList>
            <person name="Hemp J."/>
            <person name="Ward L.M."/>
            <person name="Pace L.A."/>
            <person name="Fischer W.W."/>
        </authorList>
    </citation>
    <scope>NUCLEOTIDE SEQUENCE [LARGE SCALE GENOMIC DNA]</scope>
    <source>
        <strain evidence="2 3">DSM 7119</strain>
    </source>
</reference>
<keyword evidence="1" id="KW-0812">Transmembrane</keyword>
<evidence type="ECO:0000256" key="1">
    <source>
        <dbReference type="SAM" id="Phobius"/>
    </source>
</evidence>
<dbReference type="STRING" id="70996.SE18_08405"/>